<evidence type="ECO:0000313" key="3">
    <source>
        <dbReference type="Proteomes" id="UP001221208"/>
    </source>
</evidence>
<keyword evidence="1" id="KW-0812">Transmembrane</keyword>
<proteinExistence type="predicted"/>
<keyword evidence="1" id="KW-0472">Membrane</keyword>
<dbReference type="EMBL" id="JAQQXR010000001">
    <property type="protein sequence ID" value="MDC8756438.1"/>
    <property type="molecule type" value="Genomic_DNA"/>
</dbReference>
<evidence type="ECO:0008006" key="4">
    <source>
        <dbReference type="Google" id="ProtNLM"/>
    </source>
</evidence>
<evidence type="ECO:0000256" key="1">
    <source>
        <dbReference type="SAM" id="Phobius"/>
    </source>
</evidence>
<dbReference type="Proteomes" id="UP001221208">
    <property type="component" value="Unassembled WGS sequence"/>
</dbReference>
<keyword evidence="3" id="KW-1185">Reference proteome</keyword>
<keyword evidence="1" id="KW-1133">Transmembrane helix</keyword>
<feature type="transmembrane region" description="Helical" evidence="1">
    <location>
        <begin position="79"/>
        <end position="98"/>
    </location>
</feature>
<dbReference type="RefSeq" id="WP_273669068.1">
    <property type="nucleotide sequence ID" value="NZ_JAQQXR010000001.1"/>
</dbReference>
<organism evidence="2 3">
    <name type="scientific">Janthinobacterium fluminis</name>
    <dbReference type="NCBI Taxonomy" id="2987524"/>
    <lineage>
        <taxon>Bacteria</taxon>
        <taxon>Pseudomonadati</taxon>
        <taxon>Pseudomonadota</taxon>
        <taxon>Betaproteobacteria</taxon>
        <taxon>Burkholderiales</taxon>
        <taxon>Oxalobacteraceae</taxon>
        <taxon>Janthinobacterium</taxon>
    </lineage>
</organism>
<sequence>MKAAVHAIAGGAAMLIVATFWTATVLAEVFGSAATVAAVKHAIVYGIGLLLPCMAATGGSGFALGKLRQGRLVAAKSRRMAILAANGVLVMIPAALFLNHKAAAGGYDAVFYAVQAIELIADAIQLTLMGMNARDGFALAGKLRRPPHPSLKT</sequence>
<accession>A0ABT5JUQ7</accession>
<reference evidence="2 3" key="1">
    <citation type="submission" date="2022-10" db="EMBL/GenBank/DDBJ databases">
        <title>Janthinobacterium sp. hw3 Genome sequencing.</title>
        <authorList>
            <person name="Park S."/>
        </authorList>
    </citation>
    <scope>NUCLEOTIDE SEQUENCE [LARGE SCALE GENOMIC DNA]</scope>
    <source>
        <strain evidence="3">hw3</strain>
    </source>
</reference>
<comment type="caution">
    <text evidence="2">The sequence shown here is derived from an EMBL/GenBank/DDBJ whole genome shotgun (WGS) entry which is preliminary data.</text>
</comment>
<evidence type="ECO:0000313" key="2">
    <source>
        <dbReference type="EMBL" id="MDC8756438.1"/>
    </source>
</evidence>
<name>A0ABT5JUQ7_9BURK</name>
<feature type="transmembrane region" description="Helical" evidence="1">
    <location>
        <begin position="43"/>
        <end position="67"/>
    </location>
</feature>
<gene>
    <name evidence="2" type="ORF">OIK44_02415</name>
</gene>
<protein>
    <recommendedName>
        <fullName evidence="4">Lipoprotein</fullName>
    </recommendedName>
</protein>